<keyword evidence="3" id="KW-1185">Reference proteome</keyword>
<evidence type="ECO:0000313" key="2">
    <source>
        <dbReference type="EMBL" id="GGD05873.1"/>
    </source>
</evidence>
<protein>
    <submittedName>
        <fullName evidence="2">Uncharacterized protein</fullName>
    </submittedName>
</protein>
<comment type="caution">
    <text evidence="2">The sequence shown here is derived from an EMBL/GenBank/DDBJ whole genome shotgun (WGS) entry which is preliminary data.</text>
</comment>
<accession>A0ABQ1PX17</accession>
<keyword evidence="1" id="KW-0472">Membrane</keyword>
<dbReference type="RefSeq" id="WP_188651806.1">
    <property type="nucleotide sequence ID" value="NZ_BMIN01000004.1"/>
</dbReference>
<evidence type="ECO:0000313" key="3">
    <source>
        <dbReference type="Proteomes" id="UP000642571"/>
    </source>
</evidence>
<feature type="transmembrane region" description="Helical" evidence="1">
    <location>
        <begin position="130"/>
        <end position="147"/>
    </location>
</feature>
<dbReference type="Proteomes" id="UP000642571">
    <property type="component" value="Unassembled WGS sequence"/>
</dbReference>
<proteinExistence type="predicted"/>
<sequence length="158" mass="17658">MKNPAFIAVLIGAIAQALLNMYIMAWTVIGFLFAFFIGGSSFFISNEYQWFPDPGANEFLQFVSTMAILFMVFAAIFLVISLTTNVLTFLAVHYIRTAIRHSRTLIFLIIATITQVGFGLLTLFEPITCTLFFITALCYLTGIILLYKAKHSTTEPTS</sequence>
<feature type="transmembrane region" description="Helical" evidence="1">
    <location>
        <begin position="59"/>
        <end position="92"/>
    </location>
</feature>
<name>A0ABQ1PX17_9BACI</name>
<feature type="transmembrane region" description="Helical" evidence="1">
    <location>
        <begin position="7"/>
        <end position="39"/>
    </location>
</feature>
<dbReference type="EMBL" id="BMIN01000004">
    <property type="protein sequence ID" value="GGD05873.1"/>
    <property type="molecule type" value="Genomic_DNA"/>
</dbReference>
<keyword evidence="1" id="KW-0812">Transmembrane</keyword>
<reference evidence="3" key="1">
    <citation type="journal article" date="2019" name="Int. J. Syst. Evol. Microbiol.">
        <title>The Global Catalogue of Microorganisms (GCM) 10K type strain sequencing project: providing services to taxonomists for standard genome sequencing and annotation.</title>
        <authorList>
            <consortium name="The Broad Institute Genomics Platform"/>
            <consortium name="The Broad Institute Genome Sequencing Center for Infectious Disease"/>
            <person name="Wu L."/>
            <person name="Ma J."/>
        </authorList>
    </citation>
    <scope>NUCLEOTIDE SEQUENCE [LARGE SCALE GENOMIC DNA]</scope>
    <source>
        <strain evidence="3">CGMCC 1.15353</strain>
    </source>
</reference>
<evidence type="ECO:0000256" key="1">
    <source>
        <dbReference type="SAM" id="Phobius"/>
    </source>
</evidence>
<keyword evidence="1" id="KW-1133">Transmembrane helix</keyword>
<gene>
    <name evidence="2" type="ORF">GCM10011389_11750</name>
</gene>
<organism evidence="2 3">
    <name type="scientific">Pontibacillus salipaludis</name>
    <dbReference type="NCBI Taxonomy" id="1697394"/>
    <lineage>
        <taxon>Bacteria</taxon>
        <taxon>Bacillati</taxon>
        <taxon>Bacillota</taxon>
        <taxon>Bacilli</taxon>
        <taxon>Bacillales</taxon>
        <taxon>Bacillaceae</taxon>
        <taxon>Pontibacillus</taxon>
    </lineage>
</organism>
<feature type="transmembrane region" description="Helical" evidence="1">
    <location>
        <begin position="104"/>
        <end position="124"/>
    </location>
</feature>